<feature type="region of interest" description="Disordered" evidence="2">
    <location>
        <begin position="974"/>
        <end position="1010"/>
    </location>
</feature>
<feature type="compositionally biased region" description="Basic and acidic residues" evidence="2">
    <location>
        <begin position="703"/>
        <end position="717"/>
    </location>
</feature>
<protein>
    <submittedName>
        <fullName evidence="3">Coiled-coil domain containing 57</fullName>
    </submittedName>
</protein>
<feature type="coiled-coil region" evidence="1">
    <location>
        <begin position="198"/>
        <end position="335"/>
    </location>
</feature>
<dbReference type="GeneTree" id="ENSGT00940000153251"/>
<dbReference type="OMA" id="RNLKHKF"/>
<organism evidence="3 4">
    <name type="scientific">Chinchilla lanigera</name>
    <name type="common">Long-tailed chinchilla</name>
    <name type="synonym">Chinchilla villidera</name>
    <dbReference type="NCBI Taxonomy" id="34839"/>
    <lineage>
        <taxon>Eukaryota</taxon>
        <taxon>Metazoa</taxon>
        <taxon>Chordata</taxon>
        <taxon>Craniata</taxon>
        <taxon>Vertebrata</taxon>
        <taxon>Euteleostomi</taxon>
        <taxon>Mammalia</taxon>
        <taxon>Eutheria</taxon>
        <taxon>Euarchontoglires</taxon>
        <taxon>Glires</taxon>
        <taxon>Rodentia</taxon>
        <taxon>Hystricomorpha</taxon>
        <taxon>Chinchillidae</taxon>
        <taxon>Chinchilla</taxon>
    </lineage>
</organism>
<feature type="coiled-coil region" evidence="1">
    <location>
        <begin position="386"/>
        <end position="420"/>
    </location>
</feature>
<evidence type="ECO:0000313" key="4">
    <source>
        <dbReference type="Proteomes" id="UP000694398"/>
    </source>
</evidence>
<evidence type="ECO:0000256" key="1">
    <source>
        <dbReference type="SAM" id="Coils"/>
    </source>
</evidence>
<dbReference type="InterPro" id="IPR042481">
    <property type="entry name" value="CCDC57"/>
</dbReference>
<reference evidence="3" key="1">
    <citation type="submission" date="2025-08" db="UniProtKB">
        <authorList>
            <consortium name="Ensembl"/>
        </authorList>
    </citation>
    <scope>IDENTIFICATION</scope>
</reference>
<accession>A0A8C2YLQ7</accession>
<dbReference type="GO" id="GO:0005814">
    <property type="term" value="C:centriole"/>
    <property type="evidence" value="ECO:0007669"/>
    <property type="project" value="TreeGrafter"/>
</dbReference>
<gene>
    <name evidence="3" type="primary">CCDC57</name>
</gene>
<feature type="compositionally biased region" description="Low complexity" evidence="2">
    <location>
        <begin position="979"/>
        <end position="991"/>
    </location>
</feature>
<dbReference type="Ensembl" id="ENSCLAT00000008040.1">
    <property type="protein sequence ID" value="ENSCLAP00000007920.1"/>
    <property type="gene ID" value="ENSCLAG00000005551.1"/>
</dbReference>
<dbReference type="GO" id="GO:0045931">
    <property type="term" value="P:positive regulation of mitotic cell cycle"/>
    <property type="evidence" value="ECO:0007669"/>
    <property type="project" value="TreeGrafter"/>
</dbReference>
<sequence length="1010" mass="114893">MLSSEQALSELLMRKEEEWRVLQAQHSRLQEAALQDTQRQLEEAQGKLRRLQEDFVYNLQVLEERDHELERYDAAFARARGQEEARQAEMSELKVEVAKLKQELAREVRHVVELQEQLQLRSQEHRLELDRIHSDKNDEMDHQREQYENLKWRLERKLEQLDGELALQRQELLLEFESKMQKQEHEFRLQADSMSNTVLAHELKVKLLNKELEALKAAGAQATECLQRAETANAELEKKLQGCTWELRDLEAVKDARIKDLEDTLHSVQLTRKKEEEMFNRKHEELDRLARERDAVLVAVKGAHVEQLRESEARVQELQAHCESLEVQLRRAEWAQADAAKEKDAVIDRLRDEAAALKAGWDAQVAQMSKEAVSRDLQTQMLQEEELKLKAQLVRTQQDIDRYKQQLSQAVERERNLERDQVQLGLDWQRRCDDIERDQIQRSEALIQGLTKARDQVAAKLQETEQALREQDVVLKAITLERDKAMEELQTCGLLPKQEPQISLKQHREEISKDFPSREIQRLQEQNTSLRNAVAQMRREMEMLSDRMPPPAQLARDSDGPDPGAGGDAAPHYVLALEAEVQDLKHKLKGLEEQLGGMWEPARIPSGPDDPHPRVRFSAEAAGDSVCAGQASTGLVLRKLEDRVHLLNLLVMQLKKKVKQQPLELDTVQQELPKEVHQVHLEVLELRKQVAELGKHLGTARQDQGEPSDRKSLRKEGLAAGVPVGTEDQESLSRHPQPRAQPPQSASVPHLQRKLKEATRKILSLHLQREQLIEMGNRLRAELGHSKGRLPRCSLPPGPETLDPGDAPTEPWEPLGQLPPHLAAQDLKLPTTEWVPGHGRRSPPSSAQPISRNPALRGSTAGPTAGPKQRQHRIPMVICKSSHQKENRAPKPPQVQAAPEKNGHESLGSSSLTNHSLQDTWRLLDLSSSPSGLPSQDESTPESPAPPTAHSHQEAEGSPVRMPFLETLAIEGMKMAAQSRSRPTRSSTSHSARPKSCQLHPRIRNYNMKD</sequence>
<feature type="region of interest" description="Disordered" evidence="2">
    <location>
        <begin position="545"/>
        <end position="570"/>
    </location>
</feature>
<feature type="region of interest" description="Disordered" evidence="2">
    <location>
        <begin position="785"/>
        <end position="811"/>
    </location>
</feature>
<feature type="compositionally biased region" description="Low complexity" evidence="2">
    <location>
        <begin position="923"/>
        <end position="935"/>
    </location>
</feature>
<dbReference type="GO" id="GO:0007020">
    <property type="term" value="P:microtubule nucleation"/>
    <property type="evidence" value="ECO:0007669"/>
    <property type="project" value="TreeGrafter"/>
</dbReference>
<dbReference type="GO" id="GO:0034451">
    <property type="term" value="C:centriolar satellite"/>
    <property type="evidence" value="ECO:0007669"/>
    <property type="project" value="TreeGrafter"/>
</dbReference>
<feature type="region of interest" description="Disordered" evidence="2">
    <location>
        <begin position="832"/>
        <end position="961"/>
    </location>
</feature>
<feature type="compositionally biased region" description="Polar residues" evidence="2">
    <location>
        <begin position="907"/>
        <end position="919"/>
    </location>
</feature>
<dbReference type="GO" id="GO:0060271">
    <property type="term" value="P:cilium assembly"/>
    <property type="evidence" value="ECO:0007669"/>
    <property type="project" value="Ensembl"/>
</dbReference>
<dbReference type="GO" id="GO:0007099">
    <property type="term" value="P:centriole replication"/>
    <property type="evidence" value="ECO:0007669"/>
    <property type="project" value="TreeGrafter"/>
</dbReference>
<proteinExistence type="predicted"/>
<name>A0A8C2YLQ7_CHILA</name>
<feature type="region of interest" description="Disordered" evidence="2">
    <location>
        <begin position="697"/>
        <end position="755"/>
    </location>
</feature>
<evidence type="ECO:0000313" key="3">
    <source>
        <dbReference type="Ensembl" id="ENSCLAP00000007920.1"/>
    </source>
</evidence>
<reference evidence="3" key="2">
    <citation type="submission" date="2025-09" db="UniProtKB">
        <authorList>
            <consortium name="Ensembl"/>
        </authorList>
    </citation>
    <scope>IDENTIFICATION</scope>
</reference>
<dbReference type="Proteomes" id="UP000694398">
    <property type="component" value="Unassembled WGS sequence"/>
</dbReference>
<keyword evidence="4" id="KW-1185">Reference proteome</keyword>
<feature type="coiled-coil region" evidence="1">
    <location>
        <begin position="83"/>
        <end position="171"/>
    </location>
</feature>
<feature type="coiled-coil region" evidence="1">
    <location>
        <begin position="27"/>
        <end position="54"/>
    </location>
</feature>
<keyword evidence="1" id="KW-0175">Coiled coil</keyword>
<dbReference type="PANTHER" id="PTHR46725">
    <property type="entry name" value="COILED-COIL DOMAIN-CONTAINING PROTEIN 57"/>
    <property type="match status" value="1"/>
</dbReference>
<dbReference type="AlphaFoldDB" id="A0A8C2YLQ7"/>
<evidence type="ECO:0000256" key="2">
    <source>
        <dbReference type="SAM" id="MobiDB-lite"/>
    </source>
</evidence>
<dbReference type="PANTHER" id="PTHR46725:SF1">
    <property type="entry name" value="COILED-COIL DOMAIN-CONTAINING PROTEIN 57"/>
    <property type="match status" value="1"/>
</dbReference>
<dbReference type="GO" id="GO:0005876">
    <property type="term" value="C:spindle microtubule"/>
    <property type="evidence" value="ECO:0007669"/>
    <property type="project" value="TreeGrafter"/>
</dbReference>